<evidence type="ECO:0000256" key="1">
    <source>
        <dbReference type="SAM" id="MobiDB-lite"/>
    </source>
</evidence>
<gene>
    <name evidence="3" type="ORF">DERF_007723</name>
</gene>
<feature type="region of interest" description="Disordered" evidence="1">
    <location>
        <begin position="325"/>
        <end position="350"/>
    </location>
</feature>
<name>A0A922HZJ8_DERFA</name>
<feature type="region of interest" description="Disordered" evidence="1">
    <location>
        <begin position="165"/>
        <end position="184"/>
    </location>
</feature>
<accession>A0A922HZJ8</accession>
<dbReference type="Proteomes" id="UP000790347">
    <property type="component" value="Unassembled WGS sequence"/>
</dbReference>
<keyword evidence="2" id="KW-0732">Signal</keyword>
<evidence type="ECO:0000313" key="4">
    <source>
        <dbReference type="Proteomes" id="UP000790347"/>
    </source>
</evidence>
<dbReference type="AlphaFoldDB" id="A0A922HZJ8"/>
<protein>
    <submittedName>
        <fullName evidence="3">Uncharacterized protein</fullName>
    </submittedName>
</protein>
<sequence>MIIQFLILFIVALSRITIIETTSSSSSSSSLSTNVTDSSLPAAHTTDVNNQTDVTATVSSPAIISTALESKTNITSPPTVVYQQHHHPSLSISEANDYKNNSLVLSSMVFYDEQPIDPNSSAIKILTNKPKIIYSDRNHNNGDDDEYHLERDIDQYFKNKEKRIRFRQNQHDDSNDDDDDDDEDLINLIDNRKQVVNIIEVKRPPTNVPPPETIIYKGRRFRLFRPPKYMLQRAKKRILPAESIVEDDPHHHRNHYHHEIPRHRSNRNKARVGRKAYAGKLSEFPVLPPLNRGQPMVAKVYWRRTIYPMSSTMNRPKRRTIYETVTTNDDDDDGDDDNLDENSRQKRQNKKIEKYIVLYVRKNPRDKNNNTLNKNSKNNR</sequence>
<feature type="compositionally biased region" description="Low complexity" evidence="1">
    <location>
        <begin position="24"/>
        <end position="40"/>
    </location>
</feature>
<feature type="chain" id="PRO_5037253386" evidence="2">
    <location>
        <begin position="22"/>
        <end position="380"/>
    </location>
</feature>
<reference evidence="3" key="1">
    <citation type="submission" date="2013-05" db="EMBL/GenBank/DDBJ databases">
        <authorList>
            <person name="Yim A.K.Y."/>
            <person name="Chan T.F."/>
            <person name="Ji K.M."/>
            <person name="Liu X.Y."/>
            <person name="Zhou J.W."/>
            <person name="Li R.Q."/>
            <person name="Yang K.Y."/>
            <person name="Li J."/>
            <person name="Li M."/>
            <person name="Law P.T.W."/>
            <person name="Wu Y.L."/>
            <person name="Cai Z.L."/>
            <person name="Qin H."/>
            <person name="Bao Y."/>
            <person name="Leung R.K.K."/>
            <person name="Ng P.K.S."/>
            <person name="Zou J."/>
            <person name="Zhong X.J."/>
            <person name="Ran P.X."/>
            <person name="Zhong N.S."/>
            <person name="Liu Z.G."/>
            <person name="Tsui S.K.W."/>
        </authorList>
    </citation>
    <scope>NUCLEOTIDE SEQUENCE</scope>
    <source>
        <strain evidence="3">Derf</strain>
        <tissue evidence="3">Whole organism</tissue>
    </source>
</reference>
<keyword evidence="4" id="KW-1185">Reference proteome</keyword>
<dbReference type="EMBL" id="ASGP02000003">
    <property type="protein sequence ID" value="KAH9517023.1"/>
    <property type="molecule type" value="Genomic_DNA"/>
</dbReference>
<proteinExistence type="predicted"/>
<feature type="compositionally biased region" description="Acidic residues" evidence="1">
    <location>
        <begin position="328"/>
        <end position="340"/>
    </location>
</feature>
<feature type="compositionally biased region" description="Acidic residues" evidence="1">
    <location>
        <begin position="174"/>
        <end position="184"/>
    </location>
</feature>
<feature type="signal peptide" evidence="2">
    <location>
        <begin position="1"/>
        <end position="21"/>
    </location>
</feature>
<evidence type="ECO:0000313" key="3">
    <source>
        <dbReference type="EMBL" id="KAH9517023.1"/>
    </source>
</evidence>
<reference evidence="3" key="2">
    <citation type="journal article" date="2022" name="Res Sq">
        <title>Comparative Genomics Reveals Insights into the Divergent Evolution of Astigmatic Mites and Household Pest Adaptations.</title>
        <authorList>
            <person name="Xiong Q."/>
            <person name="Wan A.T.-Y."/>
            <person name="Liu X.-Y."/>
            <person name="Fung C.S.-H."/>
            <person name="Xiao X."/>
            <person name="Malainual N."/>
            <person name="Hou J."/>
            <person name="Wang L."/>
            <person name="Wang M."/>
            <person name="Yang K."/>
            <person name="Cui Y."/>
            <person name="Leung E."/>
            <person name="Nong W."/>
            <person name="Shin S.-K."/>
            <person name="Au S."/>
            <person name="Jeong K.Y."/>
            <person name="Chew F.T."/>
            <person name="Hui J."/>
            <person name="Leung T.F."/>
            <person name="Tungtrongchitr A."/>
            <person name="Zhong N."/>
            <person name="Liu Z."/>
            <person name="Tsui S."/>
        </authorList>
    </citation>
    <scope>NUCLEOTIDE SEQUENCE</scope>
    <source>
        <strain evidence="3">Derf</strain>
        <tissue evidence="3">Whole organism</tissue>
    </source>
</reference>
<evidence type="ECO:0000256" key="2">
    <source>
        <dbReference type="SAM" id="SignalP"/>
    </source>
</evidence>
<comment type="caution">
    <text evidence="3">The sequence shown here is derived from an EMBL/GenBank/DDBJ whole genome shotgun (WGS) entry which is preliminary data.</text>
</comment>
<organism evidence="3 4">
    <name type="scientific">Dermatophagoides farinae</name>
    <name type="common">American house dust mite</name>
    <dbReference type="NCBI Taxonomy" id="6954"/>
    <lineage>
        <taxon>Eukaryota</taxon>
        <taxon>Metazoa</taxon>
        <taxon>Ecdysozoa</taxon>
        <taxon>Arthropoda</taxon>
        <taxon>Chelicerata</taxon>
        <taxon>Arachnida</taxon>
        <taxon>Acari</taxon>
        <taxon>Acariformes</taxon>
        <taxon>Sarcoptiformes</taxon>
        <taxon>Astigmata</taxon>
        <taxon>Psoroptidia</taxon>
        <taxon>Analgoidea</taxon>
        <taxon>Pyroglyphidae</taxon>
        <taxon>Dermatophagoidinae</taxon>
        <taxon>Dermatophagoides</taxon>
    </lineage>
</organism>
<feature type="region of interest" description="Disordered" evidence="1">
    <location>
        <begin position="24"/>
        <end position="46"/>
    </location>
</feature>